<evidence type="ECO:0000256" key="1">
    <source>
        <dbReference type="SAM" id="SignalP"/>
    </source>
</evidence>
<dbReference type="Proteomes" id="UP000019335">
    <property type="component" value="Chromosome 8"/>
</dbReference>
<gene>
    <name evidence="2" type="ORF">Naga_100001g33</name>
</gene>
<accession>W7TKQ9</accession>
<dbReference type="OrthoDB" id="10273637at2759"/>
<reference evidence="2 3" key="1">
    <citation type="journal article" date="2014" name="Mol. Plant">
        <title>Chromosome Scale Genome Assembly and Transcriptome Profiling of Nannochloropsis gaditana in Nitrogen Depletion.</title>
        <authorList>
            <person name="Corteggiani Carpinelli E."/>
            <person name="Telatin A."/>
            <person name="Vitulo N."/>
            <person name="Forcato C."/>
            <person name="D'Angelo M."/>
            <person name="Schiavon R."/>
            <person name="Vezzi A."/>
            <person name="Giacometti G.M."/>
            <person name="Morosinotto T."/>
            <person name="Valle G."/>
        </authorList>
    </citation>
    <scope>NUCLEOTIDE SEQUENCE [LARGE SCALE GENOMIC DNA]</scope>
    <source>
        <strain evidence="2 3">B-31</strain>
    </source>
</reference>
<name>W7TKQ9_9STRA</name>
<comment type="caution">
    <text evidence="2">The sequence shown here is derived from an EMBL/GenBank/DDBJ whole genome shotgun (WGS) entry which is preliminary data.</text>
</comment>
<keyword evidence="1" id="KW-0732">Signal</keyword>
<evidence type="ECO:0000313" key="3">
    <source>
        <dbReference type="Proteomes" id="UP000019335"/>
    </source>
</evidence>
<feature type="chain" id="PRO_5004903659" evidence="1">
    <location>
        <begin position="27"/>
        <end position="468"/>
    </location>
</feature>
<keyword evidence="3" id="KW-1185">Reference proteome</keyword>
<dbReference type="EMBL" id="AZIL01000609">
    <property type="protein sequence ID" value="EWM26662.1"/>
    <property type="molecule type" value="Genomic_DNA"/>
</dbReference>
<protein>
    <submittedName>
        <fullName evidence="2">Uncharacterized protein</fullName>
    </submittedName>
</protein>
<proteinExistence type="predicted"/>
<evidence type="ECO:0000313" key="2">
    <source>
        <dbReference type="EMBL" id="EWM26662.1"/>
    </source>
</evidence>
<organism evidence="2 3">
    <name type="scientific">Nannochloropsis gaditana</name>
    <dbReference type="NCBI Taxonomy" id="72520"/>
    <lineage>
        <taxon>Eukaryota</taxon>
        <taxon>Sar</taxon>
        <taxon>Stramenopiles</taxon>
        <taxon>Ochrophyta</taxon>
        <taxon>Eustigmatophyceae</taxon>
        <taxon>Eustigmatales</taxon>
        <taxon>Monodopsidaceae</taxon>
        <taxon>Nannochloropsis</taxon>
    </lineage>
</organism>
<feature type="signal peptide" evidence="1">
    <location>
        <begin position="1"/>
        <end position="26"/>
    </location>
</feature>
<dbReference type="AlphaFoldDB" id="W7TKQ9"/>
<sequence>MARRSHWLYEWFFIAALGSNWLQSHAGRWGDARLQAATLKPRSLLIRDARYSASNYRRASSHRLAFHLWGKHHEHEGRALERSTVWQRFSNTTGDATNSSSTTIQQLGSFSTRKNPVFGILSQEDLALDKVEQCVCRCWGQCKPFVSTAAKALAGGTMCLFGAHYARCAVVFHTMRVTGWPAFHKAVQELFRSYSAAREVVKSEVSKVVRPGELFRAVSYELKSVHFLIKESQKKLEDGYLSRMEAMEIIRRAQIDKKRLEYEAWCLNQALDSVAALGAAIDLTRLREAGKGLYTGALACFASSSSMTVCKLSLAFDLGGILANNLSCVCATLMSRWHSKELARILPPETRRFIKLSFQIMGAIQGLLIVNTVLPKVSLRISSAALGAAWLTDAITEICDPWIQAHDGWNPMANHLPYAVLQVGLTIGGYYVQKTVYPGKIPLIVERVLSPLAFFEKRLNYLNSMFAK</sequence>